<feature type="domain" description="Helicase ATP-binding" evidence="3">
    <location>
        <begin position="36"/>
        <end position="190"/>
    </location>
</feature>
<dbReference type="Pfam" id="PF01555">
    <property type="entry name" value="N6_N4_Mtase"/>
    <property type="match status" value="1"/>
</dbReference>
<dbReference type="GO" id="GO:0032259">
    <property type="term" value="P:methylation"/>
    <property type="evidence" value="ECO:0007669"/>
    <property type="project" value="UniProtKB-KW"/>
</dbReference>
<evidence type="ECO:0000256" key="2">
    <source>
        <dbReference type="ARBA" id="ARBA00022679"/>
    </source>
</evidence>
<dbReference type="PANTHER" id="PTHR10799">
    <property type="entry name" value="SNF2/RAD54 HELICASE FAMILY"/>
    <property type="match status" value="1"/>
</dbReference>
<reference evidence="4 5" key="1">
    <citation type="journal article" date="2019" name="Stand. Genomic Sci.">
        <title>Draft Whole-Genome Sequence of a Novel Chryseobacterium viscerum Strain Isolated from Fresh Water at Dripping Springs, New Mexico.</title>
        <authorList>
            <person name="Kyndt J.A."/>
            <person name="Moore T.C."/>
        </authorList>
    </citation>
    <scope>NUCLEOTIDE SEQUENCE [LARGE SCALE GENOMIC DNA]</scope>
    <source>
        <strain evidence="4 5">DPS</strain>
    </source>
</reference>
<dbReference type="SUPFAM" id="SSF53335">
    <property type="entry name" value="S-adenosyl-L-methionine-dependent methyltransferases"/>
    <property type="match status" value="1"/>
</dbReference>
<dbReference type="Pfam" id="PF00176">
    <property type="entry name" value="SNF2-rel_dom"/>
    <property type="match status" value="1"/>
</dbReference>
<evidence type="ECO:0000259" key="3">
    <source>
        <dbReference type="PROSITE" id="PS51192"/>
    </source>
</evidence>
<keyword evidence="2" id="KW-0808">Transferase</keyword>
<dbReference type="InterPro" id="IPR027417">
    <property type="entry name" value="P-loop_NTPase"/>
</dbReference>
<dbReference type="SUPFAM" id="SSF52540">
    <property type="entry name" value="P-loop containing nucleoside triphosphate hydrolases"/>
    <property type="match status" value="2"/>
</dbReference>
<proteinExistence type="predicted"/>
<dbReference type="Gene3D" id="3.40.50.150">
    <property type="entry name" value="Vaccinia Virus protein VP39"/>
    <property type="match status" value="1"/>
</dbReference>
<evidence type="ECO:0000256" key="1">
    <source>
        <dbReference type="ARBA" id="ARBA00022603"/>
    </source>
</evidence>
<dbReference type="SMART" id="SM00487">
    <property type="entry name" value="DEXDc"/>
    <property type="match status" value="1"/>
</dbReference>
<dbReference type="InterPro" id="IPR014001">
    <property type="entry name" value="Helicase_ATP-bd"/>
</dbReference>
<dbReference type="PROSITE" id="PS51192">
    <property type="entry name" value="HELICASE_ATP_BIND_1"/>
    <property type="match status" value="1"/>
</dbReference>
<dbReference type="InterPro" id="IPR000330">
    <property type="entry name" value="SNF2_N"/>
</dbReference>
<evidence type="ECO:0000313" key="5">
    <source>
        <dbReference type="Proteomes" id="UP000326384"/>
    </source>
</evidence>
<dbReference type="EMBL" id="VTPV01000022">
    <property type="protein sequence ID" value="KAB1228477.1"/>
    <property type="molecule type" value="Genomic_DNA"/>
</dbReference>
<dbReference type="GO" id="GO:0008168">
    <property type="term" value="F:methyltransferase activity"/>
    <property type="evidence" value="ECO:0007669"/>
    <property type="project" value="UniProtKB-KW"/>
</dbReference>
<dbReference type="InterPro" id="IPR029063">
    <property type="entry name" value="SAM-dependent_MTases_sf"/>
</dbReference>
<evidence type="ECO:0000313" key="4">
    <source>
        <dbReference type="EMBL" id="KAB1228477.1"/>
    </source>
</evidence>
<keyword evidence="5" id="KW-1185">Reference proteome</keyword>
<name>A0A5N4BJ59_9FLAO</name>
<comment type="caution">
    <text evidence="4">The sequence shown here is derived from an EMBL/GenBank/DDBJ whole genome shotgun (WGS) entry which is preliminary data.</text>
</comment>
<sequence length="870" mass="101495">MNYQKFLKNKVLISENFGFEVGQLSPKLHLHQPDIIKWCLIGGRRAIFASFGLGKSMMQLEIAKQCIEKENKPFLIVCPLGVVGEFKRDNEKLETGLEVIYITDSDLVPENKKAIFITNYERVRKGDIDPSKFSGVSFDEASILRNLKTETTNYVLNHFKKVPYRFVATATPTPNDFIEILNYAEYLGVADRGHLLTRFFKRDSTKAGNLQLLETKKDEFWKWVATWAVFINKPSDLGYDDSKYNLPKLHIHEIEVENITDELIVDKYGKPILFKDNTKSLIDTSREKSQTVDIRVNKAFEIVQNSPTDSFILWHHLEAERTAIEKKFKEFSLNSVYGSQSNEIKENLLIDFSESKYQILSTKPKIAGSGCNFQHACSKMIFVGIDFKFNDFIQAVHRVYRFMQVKEVQVYIIFTQNEREVLKTLFDKWRKHKELQTEMISLVREYGLNAELIKSQMERQIFENGRKLIIGDATLYNNDTVIVHSDPEEIPDNSIGMHLTSIPFGDHYEYSDNYNDFGHNDGNEEFFKQMEFLTPELYRTLKPGRIAAIHVKDRPRYSHQTDVQFFTIEPFSDATVRHFTKQKVKDQISIWENLTAEDGISEELKSKRIQELKSEYENRFHFIGRITITTDVVRENNQTYRLGWGEQRKDASKMGVGIPEYILLFRKPPSHTKNAYADDPVSKRIEEYLLSMWQLDAHSYWRSSGNRFLSSEEIKRFEMDKIYNAWKKYNTGEVYDYNKHLEACNMLEGEDKLSKLFMTLPPHSNQECVWSDINRMNTLNAKQVSSKKEKHICPLQLDIIERLIYRFTNEGDTVDDCFGGLFSTPYISLKLKRKAVSCELNTEYFNDGVSYINAINYQINMPTLFDFIEA</sequence>
<dbReference type="Proteomes" id="UP000326384">
    <property type="component" value="Unassembled WGS sequence"/>
</dbReference>
<protein>
    <submittedName>
        <fullName evidence="4">DNA methylase N-4</fullName>
    </submittedName>
</protein>
<dbReference type="RefSeq" id="WP_152291431.1">
    <property type="nucleotide sequence ID" value="NZ_VTPV01000022.1"/>
</dbReference>
<gene>
    <name evidence="4" type="ORF">F8D52_22655</name>
</gene>
<accession>A0A5N4BJ59</accession>
<dbReference type="Gene3D" id="3.40.50.300">
    <property type="entry name" value="P-loop containing nucleotide triphosphate hydrolases"/>
    <property type="match status" value="2"/>
</dbReference>
<dbReference type="InterPro" id="IPR002941">
    <property type="entry name" value="DNA_methylase_N4/N6"/>
</dbReference>
<organism evidence="4 5">
    <name type="scientific">Chryseobacterium viscerum</name>
    <dbReference type="NCBI Taxonomy" id="1037377"/>
    <lineage>
        <taxon>Bacteria</taxon>
        <taxon>Pseudomonadati</taxon>
        <taxon>Bacteroidota</taxon>
        <taxon>Flavobacteriia</taxon>
        <taxon>Flavobacteriales</taxon>
        <taxon>Weeksellaceae</taxon>
        <taxon>Chryseobacterium group</taxon>
        <taxon>Chryseobacterium</taxon>
    </lineage>
</organism>
<keyword evidence="1 4" id="KW-0489">Methyltransferase</keyword>